<feature type="signal peptide" evidence="2">
    <location>
        <begin position="1"/>
        <end position="26"/>
    </location>
</feature>
<dbReference type="AlphaFoldDB" id="A0A1I6FCE5"/>
<evidence type="ECO:0000256" key="1">
    <source>
        <dbReference type="SAM" id="Phobius"/>
    </source>
</evidence>
<keyword evidence="2" id="KW-0732">Signal</keyword>
<dbReference type="RefSeq" id="WP_093603006.1">
    <property type="nucleotide sequence ID" value="NZ_FOYL01000011.1"/>
</dbReference>
<feature type="transmembrane region" description="Helical" evidence="1">
    <location>
        <begin position="276"/>
        <end position="298"/>
    </location>
</feature>
<name>A0A1I6FCE5_9PSEU</name>
<protein>
    <submittedName>
        <fullName evidence="3">HupE / UreJ protein</fullName>
    </submittedName>
</protein>
<reference evidence="4" key="1">
    <citation type="submission" date="2016-10" db="EMBL/GenBank/DDBJ databases">
        <authorList>
            <person name="Varghese N."/>
            <person name="Submissions S."/>
        </authorList>
    </citation>
    <scope>NUCLEOTIDE SEQUENCE [LARGE SCALE GENOMIC DNA]</scope>
    <source>
        <strain evidence="4">DSM 44232</strain>
    </source>
</reference>
<dbReference type="STRING" id="84724.SAMN04488564_111118"/>
<feature type="transmembrane region" description="Helical" evidence="1">
    <location>
        <begin position="219"/>
        <end position="243"/>
    </location>
</feature>
<dbReference type="Pfam" id="PF13795">
    <property type="entry name" value="HupE_UreJ_2"/>
    <property type="match status" value="1"/>
</dbReference>
<keyword evidence="1" id="KW-0812">Transmembrane</keyword>
<evidence type="ECO:0000313" key="4">
    <source>
        <dbReference type="Proteomes" id="UP000198583"/>
    </source>
</evidence>
<feature type="transmembrane region" description="Helical" evidence="1">
    <location>
        <begin position="249"/>
        <end position="269"/>
    </location>
</feature>
<gene>
    <name evidence="3" type="ORF">SAMN04488564_111118</name>
</gene>
<organism evidence="3 4">
    <name type="scientific">Lentzea waywayandensis</name>
    <dbReference type="NCBI Taxonomy" id="84724"/>
    <lineage>
        <taxon>Bacteria</taxon>
        <taxon>Bacillati</taxon>
        <taxon>Actinomycetota</taxon>
        <taxon>Actinomycetes</taxon>
        <taxon>Pseudonocardiales</taxon>
        <taxon>Pseudonocardiaceae</taxon>
        <taxon>Lentzea</taxon>
    </lineage>
</organism>
<proteinExistence type="predicted"/>
<feature type="transmembrane region" description="Helical" evidence="1">
    <location>
        <begin position="378"/>
        <end position="396"/>
    </location>
</feature>
<accession>A0A1I6FCE5</accession>
<keyword evidence="1" id="KW-0472">Membrane</keyword>
<dbReference type="InterPro" id="IPR032809">
    <property type="entry name" value="Put_HupE_UreJ"/>
</dbReference>
<evidence type="ECO:0000256" key="2">
    <source>
        <dbReference type="SAM" id="SignalP"/>
    </source>
</evidence>
<feature type="chain" id="PRO_5011505105" evidence="2">
    <location>
        <begin position="27"/>
        <end position="416"/>
    </location>
</feature>
<dbReference type="OrthoDB" id="9808870at2"/>
<evidence type="ECO:0000313" key="3">
    <source>
        <dbReference type="EMBL" id="SFR27580.1"/>
    </source>
</evidence>
<keyword evidence="4" id="KW-1185">Reference proteome</keyword>
<feature type="transmembrane region" description="Helical" evidence="1">
    <location>
        <begin position="340"/>
        <end position="358"/>
    </location>
</feature>
<sequence length="416" mass="42855">MTWRFLRRVTAVLLGLLLLGSTPAHAHSLDSSTLSVRVTDSAVNTTVSVAVDTVDQALGVDNATTAEYAAYIGEHLTVTGADGAEWAETVSNPVLEQVEGIESFSVDVALDAAGADPSTFTLTYDGIIEADQAHQAVVVLTDTAGKISTAGVLTADDTSIRIGDAASTGVADMIGYGFHHVLEGADHLLFLITLLLVAPVALVAGRWRGRKPLAPTARSLLGVVTAFTIGHSLTLIASALGWISLPGTPVEVLIAVSVGVAAVHALRPLARHGENVIAGAFGLVHGLAFAGILDGLGLDGTPSLLALLAFNVGVELAQLVTVALLFPSLYVLSGTRWYRAVRLGGASFALVAAVAWALDRLGVLDNPLTGGEEFLISHPWYVVAGLALLAAASRLVPERKPVLSGVVHATDGAGSE</sequence>
<keyword evidence="1" id="KW-1133">Transmembrane helix</keyword>
<dbReference type="Proteomes" id="UP000198583">
    <property type="component" value="Unassembled WGS sequence"/>
</dbReference>
<dbReference type="EMBL" id="FOYL01000011">
    <property type="protein sequence ID" value="SFR27580.1"/>
    <property type="molecule type" value="Genomic_DNA"/>
</dbReference>
<feature type="transmembrane region" description="Helical" evidence="1">
    <location>
        <begin position="188"/>
        <end position="207"/>
    </location>
</feature>
<feature type="transmembrane region" description="Helical" evidence="1">
    <location>
        <begin position="304"/>
        <end position="333"/>
    </location>
</feature>